<protein>
    <submittedName>
        <fullName evidence="1">Uncharacterized protein</fullName>
    </submittedName>
</protein>
<gene>
    <name evidence="1" type="ORF">A3844_27925</name>
</gene>
<dbReference type="EMBL" id="LVWI01000090">
    <property type="protein sequence ID" value="OKP79936.1"/>
    <property type="molecule type" value="Genomic_DNA"/>
</dbReference>
<proteinExistence type="predicted"/>
<evidence type="ECO:0000313" key="2">
    <source>
        <dbReference type="Proteomes" id="UP000186058"/>
    </source>
</evidence>
<dbReference type="RefSeq" id="WP_074109249.1">
    <property type="nucleotide sequence ID" value="NZ_LVWI01000090.1"/>
</dbReference>
<sequence>MELIFKTADGRGLGAKNTVLLDICPFFVKTLAYNRIFDVYIETDSYQLQSSRSHYLNSFTHTAHNLEYKPNVYVHKSDWANPLRLWLIGDLIHHIIQFNHNHNDSEFTGVLFDIQPCDLPASKDDDLYFKNCIVQYMDTLEKEKCKIDTYNISHDKNFSLKIVMPRQLTRFFVEDAALIYERLNKVVHQVIVVEYLDWEAEHE</sequence>
<organism evidence="1 2">
    <name type="scientific">Paenibacillus helianthi</name>
    <dbReference type="NCBI Taxonomy" id="1349432"/>
    <lineage>
        <taxon>Bacteria</taxon>
        <taxon>Bacillati</taxon>
        <taxon>Bacillota</taxon>
        <taxon>Bacilli</taxon>
        <taxon>Bacillales</taxon>
        <taxon>Paenibacillaceae</taxon>
        <taxon>Paenibacillus</taxon>
    </lineage>
</organism>
<accession>A0ABX3EJ06</accession>
<dbReference type="Proteomes" id="UP000186058">
    <property type="component" value="Unassembled WGS sequence"/>
</dbReference>
<keyword evidence="2" id="KW-1185">Reference proteome</keyword>
<name>A0ABX3EJ06_9BACL</name>
<evidence type="ECO:0000313" key="1">
    <source>
        <dbReference type="EMBL" id="OKP79936.1"/>
    </source>
</evidence>
<reference evidence="1 2" key="1">
    <citation type="submission" date="2016-03" db="EMBL/GenBank/DDBJ databases">
        <authorList>
            <person name="Sant'Anna F.H."/>
            <person name="Ambrosini A."/>
            <person name="Souza R."/>
            <person name="Bach E."/>
            <person name="Fernandes G."/>
            <person name="Balsanelli E."/>
            <person name="Baura V.A."/>
            <person name="Souza E.M."/>
            <person name="Passaglia L."/>
        </authorList>
    </citation>
    <scope>NUCLEOTIDE SEQUENCE [LARGE SCALE GENOMIC DNA]</scope>
    <source>
        <strain evidence="1 2">P26E</strain>
    </source>
</reference>
<comment type="caution">
    <text evidence="1">The sequence shown here is derived from an EMBL/GenBank/DDBJ whole genome shotgun (WGS) entry which is preliminary data.</text>
</comment>